<evidence type="ECO:0000313" key="3">
    <source>
        <dbReference type="Proteomes" id="UP000009009"/>
    </source>
</evidence>
<protein>
    <submittedName>
        <fullName evidence="2">Uncharacterized protein</fullName>
    </submittedName>
</protein>
<dbReference type="Proteomes" id="UP000009009">
    <property type="component" value="Unassembled WGS sequence"/>
</dbReference>
<reference evidence="2 3" key="1">
    <citation type="journal article" date="2012" name="FEMS Yeast Res.">
        <title>The genome sequence of the wine yeast VIN7 reveals an allotriploid hybrid genome with Saccharomyces cerevisiae and Saccharomyces kudriavzevii origins.</title>
        <authorList>
            <person name="Borneman A.R."/>
            <person name="Desany B.A."/>
            <person name="Riches D."/>
            <person name="Affourtit J.P."/>
            <person name="Forgan A.H."/>
            <person name="Pretorius I.S."/>
            <person name="Egholm M."/>
            <person name="Chambers P.J."/>
        </authorList>
    </citation>
    <scope>NUCLEOTIDE SEQUENCE [LARGE SCALE GENOMIC DNA]</scope>
    <source>
        <strain evidence="2 3">VIN7</strain>
    </source>
</reference>
<evidence type="ECO:0000313" key="2">
    <source>
        <dbReference type="EMBL" id="EHN02273.1"/>
    </source>
</evidence>
<dbReference type="EMBL" id="AGVY01000228">
    <property type="protein sequence ID" value="EHN02273.1"/>
    <property type="molecule type" value="Genomic_DNA"/>
</dbReference>
<gene>
    <name evidence="2" type="ORF">VIN7_7304</name>
</gene>
<name>H0GV83_SACCK</name>
<evidence type="ECO:0000256" key="1">
    <source>
        <dbReference type="SAM" id="MobiDB-lite"/>
    </source>
</evidence>
<sequence>MVDKSALSHPSSPILDLNGKPRISVETHGKIDPGCEGWSSSGATLSGHSHHPAGATNLGISRLFFVVGPGSSVRAGCVIRGERHIGLILCFWCNVLNTLRSWS</sequence>
<dbReference type="AlphaFoldDB" id="H0GV83"/>
<accession>H0GV83</accession>
<keyword evidence="3" id="KW-1185">Reference proteome</keyword>
<dbReference type="HOGENOM" id="CLU_2265271_0_0_1"/>
<comment type="caution">
    <text evidence="2">The sequence shown here is derived from an EMBL/GenBank/DDBJ whole genome shotgun (WGS) entry which is preliminary data.</text>
</comment>
<proteinExistence type="predicted"/>
<organism evidence="2 3">
    <name type="scientific">Saccharomyces cerevisiae x Saccharomyces kudriavzevii (strain VIN7)</name>
    <name type="common">Yeast</name>
    <dbReference type="NCBI Taxonomy" id="1095631"/>
    <lineage>
        <taxon>Eukaryota</taxon>
        <taxon>Fungi</taxon>
        <taxon>Dikarya</taxon>
        <taxon>Ascomycota</taxon>
        <taxon>Saccharomycotina</taxon>
        <taxon>Saccharomycetes</taxon>
        <taxon>Saccharomycetales</taxon>
        <taxon>Saccharomycetaceae</taxon>
        <taxon>Saccharomyces</taxon>
    </lineage>
</organism>
<feature type="region of interest" description="Disordered" evidence="1">
    <location>
        <begin position="1"/>
        <end position="20"/>
    </location>
</feature>